<keyword evidence="1" id="KW-1133">Transmembrane helix</keyword>
<feature type="transmembrane region" description="Helical" evidence="1">
    <location>
        <begin position="35"/>
        <end position="59"/>
    </location>
</feature>
<feature type="transmembrane region" description="Helical" evidence="1">
    <location>
        <begin position="12"/>
        <end position="29"/>
    </location>
</feature>
<keyword evidence="1" id="KW-0472">Membrane</keyword>
<dbReference type="RefSeq" id="WP_072660046.1">
    <property type="nucleotide sequence ID" value="NZ_BDFD01000014.1"/>
</dbReference>
<comment type="caution">
    <text evidence="3">The sequence shown here is derived from an EMBL/GenBank/DDBJ whole genome shotgun (WGS) entry which is preliminary data.</text>
</comment>
<accession>A0A1L8CPI6</accession>
<feature type="domain" description="Inner membrane protein YgaP-like transmembrane" evidence="2">
    <location>
        <begin position="1"/>
        <end position="66"/>
    </location>
</feature>
<dbReference type="Pfam" id="PF11127">
    <property type="entry name" value="YgaP-like_TM"/>
    <property type="match status" value="1"/>
</dbReference>
<organism evidence="3 4">
    <name type="scientific">Mariprofundus micogutta</name>
    <dbReference type="NCBI Taxonomy" id="1921010"/>
    <lineage>
        <taxon>Bacteria</taxon>
        <taxon>Pseudomonadati</taxon>
        <taxon>Pseudomonadota</taxon>
        <taxon>Candidatius Mariprofundia</taxon>
        <taxon>Mariprofundales</taxon>
        <taxon>Mariprofundaceae</taxon>
        <taxon>Mariprofundus</taxon>
    </lineage>
</organism>
<dbReference type="Gene3D" id="6.10.140.1340">
    <property type="match status" value="1"/>
</dbReference>
<reference evidence="3 4" key="1">
    <citation type="journal article" date="2017" name="Arch. Microbiol.">
        <title>Mariprofundus micogutta sp. nov., a novel iron-oxidizing zetaproteobacterium isolated from a deep-sea hydrothermal field at the Bayonnaise knoll of the Izu-Ogasawara arc, and a description of Mariprofundales ord. nov. and Zetaproteobacteria classis nov.</title>
        <authorList>
            <person name="Makita H."/>
            <person name="Tanaka E."/>
            <person name="Mitsunobu S."/>
            <person name="Miyazaki M."/>
            <person name="Nunoura T."/>
            <person name="Uematsu K."/>
            <person name="Takaki Y."/>
            <person name="Nishi S."/>
            <person name="Shimamura S."/>
            <person name="Takai K."/>
        </authorList>
    </citation>
    <scope>NUCLEOTIDE SEQUENCE [LARGE SCALE GENOMIC DNA]</scope>
    <source>
        <strain evidence="3 4">ET2</strain>
    </source>
</reference>
<sequence length="70" mass="7307">MNANVGIVDRALRLIAGGFIVTLGYIGGLEAPWNAVAIAAGSAFMLTALIKFCPLYMIFGINTCTKNAAD</sequence>
<dbReference type="AlphaFoldDB" id="A0A1L8CPI6"/>
<dbReference type="STRING" id="1921010.MMIC_P1712"/>
<proteinExistence type="predicted"/>
<evidence type="ECO:0000313" key="3">
    <source>
        <dbReference type="EMBL" id="GAV20739.1"/>
    </source>
</evidence>
<dbReference type="InterPro" id="IPR021309">
    <property type="entry name" value="YgaP-like_TM"/>
</dbReference>
<dbReference type="EMBL" id="BDFD01000014">
    <property type="protein sequence ID" value="GAV20739.1"/>
    <property type="molecule type" value="Genomic_DNA"/>
</dbReference>
<evidence type="ECO:0000256" key="1">
    <source>
        <dbReference type="SAM" id="Phobius"/>
    </source>
</evidence>
<name>A0A1L8CPI6_9PROT</name>
<evidence type="ECO:0000259" key="2">
    <source>
        <dbReference type="Pfam" id="PF11127"/>
    </source>
</evidence>
<protein>
    <recommendedName>
        <fullName evidence="2">Inner membrane protein YgaP-like transmembrane domain-containing protein</fullName>
    </recommendedName>
</protein>
<keyword evidence="1" id="KW-0812">Transmembrane</keyword>
<dbReference type="Proteomes" id="UP000231632">
    <property type="component" value="Unassembled WGS sequence"/>
</dbReference>
<gene>
    <name evidence="3" type="ORF">MMIC_P1712</name>
</gene>
<evidence type="ECO:0000313" key="4">
    <source>
        <dbReference type="Proteomes" id="UP000231632"/>
    </source>
</evidence>
<keyword evidence="4" id="KW-1185">Reference proteome</keyword>
<dbReference type="OrthoDB" id="9804804at2"/>